<dbReference type="InterPro" id="IPR011519">
    <property type="entry name" value="UnbV_ASPIC"/>
</dbReference>
<dbReference type="InterPro" id="IPR013517">
    <property type="entry name" value="FG-GAP"/>
</dbReference>
<organism evidence="3">
    <name type="scientific">marine metagenome</name>
    <dbReference type="NCBI Taxonomy" id="408172"/>
    <lineage>
        <taxon>unclassified sequences</taxon>
        <taxon>metagenomes</taxon>
        <taxon>ecological metagenomes</taxon>
    </lineage>
</organism>
<dbReference type="SUPFAM" id="SSF48317">
    <property type="entry name" value="Acid phosphatase/Vanadium-dependent haloperoxidase"/>
    <property type="match status" value="1"/>
</dbReference>
<dbReference type="Gene3D" id="2.130.10.130">
    <property type="entry name" value="Integrin alpha, N-terminal"/>
    <property type="match status" value="1"/>
</dbReference>
<dbReference type="GO" id="GO:0004601">
    <property type="term" value="F:peroxidase activity"/>
    <property type="evidence" value="ECO:0007669"/>
    <property type="project" value="InterPro"/>
</dbReference>
<evidence type="ECO:0000313" key="3">
    <source>
        <dbReference type="EMBL" id="SVA38098.1"/>
    </source>
</evidence>
<feature type="non-terminal residue" evidence="3">
    <location>
        <position position="1"/>
    </location>
</feature>
<evidence type="ECO:0000259" key="2">
    <source>
        <dbReference type="Pfam" id="PF07593"/>
    </source>
</evidence>
<proteinExistence type="predicted"/>
<dbReference type="InterPro" id="IPR036938">
    <property type="entry name" value="PAP2/HPO_sf"/>
</dbReference>
<name>A0A381VE91_9ZZZZ</name>
<dbReference type="InterPro" id="IPR016119">
    <property type="entry name" value="Br/Cl_peroxidase_C"/>
</dbReference>
<dbReference type="SUPFAM" id="SSF69318">
    <property type="entry name" value="Integrin alpha N-terminal domain"/>
    <property type="match status" value="1"/>
</dbReference>
<keyword evidence="1" id="KW-0732">Signal</keyword>
<evidence type="ECO:0000256" key="1">
    <source>
        <dbReference type="ARBA" id="ARBA00022729"/>
    </source>
</evidence>
<feature type="non-terminal residue" evidence="3">
    <location>
        <position position="1326"/>
    </location>
</feature>
<protein>
    <recommendedName>
        <fullName evidence="2">ASPIC/UnbV domain-containing protein</fullName>
    </recommendedName>
</protein>
<dbReference type="Gene3D" id="1.10.606.10">
    <property type="entry name" value="Vanadium-containing Chloroperoxidase, domain 2"/>
    <property type="match status" value="1"/>
</dbReference>
<dbReference type="Pfam" id="PF13517">
    <property type="entry name" value="FG-GAP_3"/>
    <property type="match status" value="1"/>
</dbReference>
<sequence>MKIKIFLLLYFLCLSIYSQQFRNASTLSDLDQYYNNNGVAVADYDQDGDLDIFLVSYYSDGNNDSRLLENTNNGNFIDVTAATGINQNLNHEIDLPSGFYFGDRLSASWGDFNNDGYPDLFLGNSVQSELYKNNGDGSFTNITESAGFQVSCEDCYIAGALWLDYDLDGHLDIFLSDYHSYSHNKLYRNLGNETFELIDLTSVILNKNSFSAIFMYINDDAYPDIYIANDFDQDNALLINQEGSGFVDQAESYHVVDPRDGMGLATCDYDNDLDTDFLVTNIKENSFFVNEYVSEDQFTNLSEDVNIYDTNWAWGAIFSDFTHDGYEDLYIANGFFNDEKNEYFQSIFTPEGRKFQTGIFTDQPIIATNSRSVNSFDYDNDGDLDLLVTNINSSLDFYENKAIDTYYDNDISGAWIKIHLEGTTSNRDGLGAVINILDSNDDQQTRLYNGSGFQHQSLQPIHFGLNDATLVNTISVTWPNTGVETYTNIDVNSTVKIVEGSGIQVVNNNTANKIPGCTDSNSCNYNPDATVDDNSCVYLTSGQIEGTQIVAPLETYSYSYSDTSSTNFLWDVTNGTIIQGQGTTTIEVRWDIESEGSLSIIGSDDNCNTNVVEFNVSIELSSINDESNYSIARLWNEVLLEAIRNDLARPTVHARNLFHTSAAIYDAWSIVNSEGTPYLMGNLVYGYEAPFDGFSNSLSDVENNNTAISYAAYRIITHRFSQSPGYQSILSKCNTLMSLLNYNIENHDIDNNGEDPIALGNYIAENYISYGLQDGAMEQVDYVNQYYQPVNEPLVPILSGNPSITNPNRWQPLSLNVFIDQSGNILDEHTPEFLGAEWGNVNPFGLDQNDMTTYTRDGNNYYVYHDPGQPPELDDNLESDLDYIDAFSMVSVWGSHLSQDDGVMWDISPNNIGNVPDESYPENLSEYNSFFDYFNGGDNGMGYSSNPVTNQAYETQIVPRGDYTRVLAEFWADGPDSETPPGHWFVLLNSISDNPLLEKKFQGTGDELSNLEWDVKSYFILGGVMHDVAITAWGIKGWYDYVRPISSIRYMADLGQSTDQSLSNYNSNGLPLITGYIEVINEGDLLAGDSDENVGKIKVYSWKGHDYIDNPSTDQAGVGWILAEEWWPYQRPTFVTPNFAGYVSGHSTYSRAAAEALTLFTGSPYFPGGMGEYIARENEFLVFEEGPSQDVKLQWASYRDASDQCSLSRIWGGIHPHVDDIPGRFIGSIIGVESFNYGAAYFETSLSTIDLELPKLKLVSNPIYPDQSIEIINTTGDEVFELYNINGQQIKIDSINNQHRTSILHQGLSPGIYLLKSKYINWKILV</sequence>
<dbReference type="CDD" id="cd03398">
    <property type="entry name" value="PAP2_haloperoxidase"/>
    <property type="match status" value="1"/>
</dbReference>
<dbReference type="PANTHER" id="PTHR16026">
    <property type="entry name" value="CARTILAGE ACIDIC PROTEIN 1"/>
    <property type="match status" value="1"/>
</dbReference>
<dbReference type="InterPro" id="IPR027039">
    <property type="entry name" value="Crtac1"/>
</dbReference>
<dbReference type="InterPro" id="IPR028994">
    <property type="entry name" value="Integrin_alpha_N"/>
</dbReference>
<dbReference type="EMBL" id="UINC01008466">
    <property type="protein sequence ID" value="SVA38098.1"/>
    <property type="molecule type" value="Genomic_DNA"/>
</dbReference>
<reference evidence="3" key="1">
    <citation type="submission" date="2018-05" db="EMBL/GenBank/DDBJ databases">
        <authorList>
            <person name="Lanie J.A."/>
            <person name="Ng W.-L."/>
            <person name="Kazmierczak K.M."/>
            <person name="Andrzejewski T.M."/>
            <person name="Davidsen T.M."/>
            <person name="Wayne K.J."/>
            <person name="Tettelin H."/>
            <person name="Glass J.I."/>
            <person name="Rusch D."/>
            <person name="Podicherti R."/>
            <person name="Tsui H.-C.T."/>
            <person name="Winkler M.E."/>
        </authorList>
    </citation>
    <scope>NUCLEOTIDE SEQUENCE</scope>
</reference>
<gene>
    <name evidence="3" type="ORF">METZ01_LOCUS90952</name>
</gene>
<dbReference type="InterPro" id="IPR026444">
    <property type="entry name" value="Secre_tail"/>
</dbReference>
<dbReference type="Pfam" id="PF07593">
    <property type="entry name" value="UnbV_ASPIC"/>
    <property type="match status" value="1"/>
</dbReference>
<accession>A0A381VE91</accession>
<feature type="domain" description="ASPIC/UnbV" evidence="2">
    <location>
        <begin position="429"/>
        <end position="495"/>
    </location>
</feature>
<dbReference type="NCBIfam" id="TIGR04183">
    <property type="entry name" value="Por_Secre_tail"/>
    <property type="match status" value="1"/>
</dbReference>
<dbReference type="PANTHER" id="PTHR16026:SF0">
    <property type="entry name" value="CARTILAGE ACIDIC PROTEIN 1"/>
    <property type="match status" value="1"/>
</dbReference>